<reference evidence="3 4" key="1">
    <citation type="submission" date="2016-11" db="EMBL/GenBank/DDBJ databases">
        <authorList>
            <person name="Jaros S."/>
            <person name="Januszkiewicz K."/>
            <person name="Wedrychowicz H."/>
        </authorList>
    </citation>
    <scope>NUCLEOTIDE SEQUENCE [LARGE SCALE GENOMIC DNA]</scope>
    <source>
        <strain evidence="3">NCIMB 2154T</strain>
    </source>
</reference>
<evidence type="ECO:0000313" key="4">
    <source>
        <dbReference type="Proteomes" id="UP000231564"/>
    </source>
</evidence>
<feature type="coiled-coil region" evidence="1">
    <location>
        <begin position="114"/>
        <end position="183"/>
    </location>
</feature>
<organism evidence="3 4">
    <name type="scientific">Tenacibaculum maritimum NCIMB 2154</name>
    <dbReference type="NCBI Taxonomy" id="1349785"/>
    <lineage>
        <taxon>Bacteria</taxon>
        <taxon>Pseudomonadati</taxon>
        <taxon>Bacteroidota</taxon>
        <taxon>Flavobacteriia</taxon>
        <taxon>Flavobacteriales</taxon>
        <taxon>Flavobacteriaceae</taxon>
        <taxon>Tenacibaculum</taxon>
    </lineage>
</organism>
<sequence length="470" mass="53421">MLLIKKNNEIAPLKIVQLKKTQNSMSDDFDLLETNSNEKTEKVDVNWGKTIDTMKSKLAQEEDPETRQKILNATLDDVVNMAEKDRTTLLDAIKDLTDYQDEVGIIFEKFSTLNAAEQKIIDNAQKALERAKIELEDAENKPDTWWNNLLGRKGKIKRAGEELKEAQKTRDGADNKAKAMFQERIESADIETLLGELSYKSQAAVSRLKTREVEIKEVEDKLQTAIVEATKNHTKALEKKKEVEDKLEAEYVLLKQARQALEEIVDKQSAAYAEVVGKVTTIEQKVEELEGLKNAYTTLAASKDSFVHKHNLTIKVLTSLRSNLQTHRAKLKSDTEERLKYYDGYVVALKARTDQEFAAILEHLGVKTDEHIGQTLASMHTASARARQEMMDNIPVHEKVMKGVYSTYAEALQEIREKDTDIQKNFADRYGIDMKELFADYYKTAGNKKTSEEKPKEAVKTAPDNDDMLS</sequence>
<evidence type="ECO:0000256" key="2">
    <source>
        <dbReference type="SAM" id="MobiDB-lite"/>
    </source>
</evidence>
<gene>
    <name evidence="3" type="ORF">MARIT_2179</name>
</gene>
<feature type="coiled-coil region" evidence="1">
    <location>
        <begin position="208"/>
        <end position="264"/>
    </location>
</feature>
<dbReference type="EMBL" id="LT634361">
    <property type="protein sequence ID" value="SFZ83681.1"/>
    <property type="molecule type" value="Genomic_DNA"/>
</dbReference>
<proteinExistence type="predicted"/>
<dbReference type="KEGG" id="tmar:MARIT_2179"/>
<accession>A0A2H1EC73</accession>
<protein>
    <recommendedName>
        <fullName evidence="5">Microtubule binding protein</fullName>
    </recommendedName>
</protein>
<name>A0A2H1EC73_9FLAO</name>
<evidence type="ECO:0008006" key="5">
    <source>
        <dbReference type="Google" id="ProtNLM"/>
    </source>
</evidence>
<dbReference type="Proteomes" id="UP000231564">
    <property type="component" value="Chromosome MARIT"/>
</dbReference>
<feature type="compositionally biased region" description="Basic and acidic residues" evidence="2">
    <location>
        <begin position="449"/>
        <end position="459"/>
    </location>
</feature>
<dbReference type="STRING" id="1349785.GCA_000509405_01693"/>
<feature type="region of interest" description="Disordered" evidence="2">
    <location>
        <begin position="446"/>
        <end position="470"/>
    </location>
</feature>
<dbReference type="AlphaFoldDB" id="A0A2H1EC73"/>
<evidence type="ECO:0000313" key="3">
    <source>
        <dbReference type="EMBL" id="SFZ83681.1"/>
    </source>
</evidence>
<evidence type="ECO:0000256" key="1">
    <source>
        <dbReference type="SAM" id="Coils"/>
    </source>
</evidence>
<keyword evidence="4" id="KW-1185">Reference proteome</keyword>
<keyword evidence="1" id="KW-0175">Coiled coil</keyword>